<dbReference type="Gene3D" id="3.30.420.510">
    <property type="match status" value="1"/>
</dbReference>
<evidence type="ECO:0000313" key="1">
    <source>
        <dbReference type="Proteomes" id="UP000095283"/>
    </source>
</evidence>
<dbReference type="GO" id="GO:0004594">
    <property type="term" value="F:pantothenate kinase activity"/>
    <property type="evidence" value="ECO:0007669"/>
    <property type="project" value="TreeGrafter"/>
</dbReference>
<keyword evidence="1" id="KW-1185">Reference proteome</keyword>
<dbReference type="GO" id="GO:0005829">
    <property type="term" value="C:cytosol"/>
    <property type="evidence" value="ECO:0007669"/>
    <property type="project" value="TreeGrafter"/>
</dbReference>
<dbReference type="SUPFAM" id="SSF53067">
    <property type="entry name" value="Actin-like ATPase domain"/>
    <property type="match status" value="1"/>
</dbReference>
<dbReference type="AlphaFoldDB" id="A0A1I7W710"/>
<dbReference type="PANTHER" id="PTHR12280">
    <property type="entry name" value="PANTOTHENATE KINASE"/>
    <property type="match status" value="1"/>
</dbReference>
<dbReference type="Pfam" id="PF03630">
    <property type="entry name" value="Fumble"/>
    <property type="match status" value="1"/>
</dbReference>
<evidence type="ECO:0000313" key="2">
    <source>
        <dbReference type="WBParaSite" id="Hba_00409"/>
    </source>
</evidence>
<sequence length="118" mass="13934">MLFVYIVSKLDLKISRTYWTIWLRLYKINEMDCLVRGTNFLIRNIEAESFTYHHHNNKCRYMFETIRPSVICPYLLVNVGTGVSVFRSSIDLDKMMKMAEDGDHRQFDILVADIYGGK</sequence>
<dbReference type="GO" id="GO:0005634">
    <property type="term" value="C:nucleus"/>
    <property type="evidence" value="ECO:0007669"/>
    <property type="project" value="TreeGrafter"/>
</dbReference>
<dbReference type="Gene3D" id="3.30.420.40">
    <property type="match status" value="1"/>
</dbReference>
<dbReference type="InterPro" id="IPR004567">
    <property type="entry name" value="Type_II_PanK"/>
</dbReference>
<dbReference type="GO" id="GO:0015937">
    <property type="term" value="P:coenzyme A biosynthetic process"/>
    <property type="evidence" value="ECO:0007669"/>
    <property type="project" value="InterPro"/>
</dbReference>
<dbReference type="InterPro" id="IPR043129">
    <property type="entry name" value="ATPase_NBD"/>
</dbReference>
<name>A0A1I7W710_HETBA</name>
<organism evidence="1 2">
    <name type="scientific">Heterorhabditis bacteriophora</name>
    <name type="common">Entomopathogenic nematode worm</name>
    <dbReference type="NCBI Taxonomy" id="37862"/>
    <lineage>
        <taxon>Eukaryota</taxon>
        <taxon>Metazoa</taxon>
        <taxon>Ecdysozoa</taxon>
        <taxon>Nematoda</taxon>
        <taxon>Chromadorea</taxon>
        <taxon>Rhabditida</taxon>
        <taxon>Rhabditina</taxon>
        <taxon>Rhabditomorpha</taxon>
        <taxon>Strongyloidea</taxon>
        <taxon>Heterorhabditidae</taxon>
        <taxon>Heterorhabditis</taxon>
    </lineage>
</organism>
<protein>
    <submittedName>
        <fullName evidence="2">Uncharacterized protein</fullName>
    </submittedName>
</protein>
<accession>A0A1I7W710</accession>
<dbReference type="GO" id="GO:0005524">
    <property type="term" value="F:ATP binding"/>
    <property type="evidence" value="ECO:0007669"/>
    <property type="project" value="InterPro"/>
</dbReference>
<dbReference type="PANTHER" id="PTHR12280:SF35">
    <property type="entry name" value="4'-PHOSPHOPANTETHEINE PHOSPHATASE"/>
    <property type="match status" value="1"/>
</dbReference>
<dbReference type="Proteomes" id="UP000095283">
    <property type="component" value="Unplaced"/>
</dbReference>
<reference evidence="2" key="1">
    <citation type="submission" date="2016-11" db="UniProtKB">
        <authorList>
            <consortium name="WormBaseParasite"/>
        </authorList>
    </citation>
    <scope>IDENTIFICATION</scope>
</reference>
<proteinExistence type="predicted"/>
<dbReference type="WBParaSite" id="Hba_00409">
    <property type="protein sequence ID" value="Hba_00409"/>
    <property type="gene ID" value="Hba_00409"/>
</dbReference>